<dbReference type="Proteomes" id="UP001138921">
    <property type="component" value="Unassembled WGS sequence"/>
</dbReference>
<dbReference type="AlphaFoldDB" id="A0A9X1A791"/>
<protein>
    <submittedName>
        <fullName evidence="2">Uncharacterized protein</fullName>
    </submittedName>
</protein>
<keyword evidence="3" id="KW-1185">Reference proteome</keyword>
<accession>A0A9X1A791</accession>
<evidence type="ECO:0000313" key="2">
    <source>
        <dbReference type="EMBL" id="MBT1154376.1"/>
    </source>
</evidence>
<organism evidence="2 3">
    <name type="scientific">Aminobacter anthyllidis</name>
    <dbReference type="NCBI Taxonomy" id="1035067"/>
    <lineage>
        <taxon>Bacteria</taxon>
        <taxon>Pseudomonadati</taxon>
        <taxon>Pseudomonadota</taxon>
        <taxon>Alphaproteobacteria</taxon>
        <taxon>Hyphomicrobiales</taxon>
        <taxon>Phyllobacteriaceae</taxon>
        <taxon>Aminobacter</taxon>
    </lineage>
</organism>
<reference evidence="2" key="1">
    <citation type="journal article" date="2021" name="Microorganisms">
        <title>Phylogenomic Reconstruction and Metabolic Potential of the Genus Aminobacter.</title>
        <authorList>
            <person name="Artuso I."/>
            <person name="Turrini P."/>
            <person name="Pirolo M."/>
            <person name="Lugli G.A."/>
            <person name="Ventura M."/>
            <person name="Visca P."/>
        </authorList>
    </citation>
    <scope>NUCLEOTIDE SEQUENCE</scope>
    <source>
        <strain evidence="2">LMG 26462</strain>
    </source>
</reference>
<dbReference type="EMBL" id="JAFLWW010000001">
    <property type="protein sequence ID" value="MBT1154376.1"/>
    <property type="molecule type" value="Genomic_DNA"/>
</dbReference>
<feature type="signal peptide" evidence="1">
    <location>
        <begin position="1"/>
        <end position="18"/>
    </location>
</feature>
<proteinExistence type="predicted"/>
<reference evidence="2" key="2">
    <citation type="submission" date="2021-03" db="EMBL/GenBank/DDBJ databases">
        <authorList>
            <person name="Artuso I."/>
            <person name="Turrini P."/>
            <person name="Pirolo M."/>
            <person name="Lugli G.A."/>
            <person name="Ventura M."/>
            <person name="Visca P."/>
        </authorList>
    </citation>
    <scope>NUCLEOTIDE SEQUENCE</scope>
    <source>
        <strain evidence="2">LMG 26462</strain>
    </source>
</reference>
<keyword evidence="1" id="KW-0732">Signal</keyword>
<gene>
    <name evidence="2" type="ORF">J1C56_02095</name>
</gene>
<comment type="caution">
    <text evidence="2">The sequence shown here is derived from an EMBL/GenBank/DDBJ whole genome shotgun (WGS) entry which is preliminary data.</text>
</comment>
<evidence type="ECO:0000313" key="3">
    <source>
        <dbReference type="Proteomes" id="UP001138921"/>
    </source>
</evidence>
<sequence>MVRIALALLLLFCSPALAGKNDATWNPPPKYDHPYSGKLEKRYRPQAKIMAECSALFVADTGNSIGAYPGMKGCSIQKPGHCIVVVINKPVAVKGKPGVLITPEAVLRHEIGHCNGWTHAID</sequence>
<evidence type="ECO:0000256" key="1">
    <source>
        <dbReference type="SAM" id="SignalP"/>
    </source>
</evidence>
<feature type="chain" id="PRO_5040805767" evidence="1">
    <location>
        <begin position="19"/>
        <end position="122"/>
    </location>
</feature>
<name>A0A9X1A791_9HYPH</name>